<gene>
    <name evidence="1" type="ORF">HINF_LOCUS23093</name>
    <name evidence="2" type="ORF">HINF_LOCUS62427</name>
</gene>
<comment type="caution">
    <text evidence="1">The sequence shown here is derived from an EMBL/GenBank/DDBJ whole genome shotgun (WGS) entry which is preliminary data.</text>
</comment>
<reference evidence="1" key="1">
    <citation type="submission" date="2023-06" db="EMBL/GenBank/DDBJ databases">
        <authorList>
            <person name="Kurt Z."/>
        </authorList>
    </citation>
    <scope>NUCLEOTIDE SEQUENCE</scope>
</reference>
<organism evidence="1">
    <name type="scientific">Hexamita inflata</name>
    <dbReference type="NCBI Taxonomy" id="28002"/>
    <lineage>
        <taxon>Eukaryota</taxon>
        <taxon>Metamonada</taxon>
        <taxon>Diplomonadida</taxon>
        <taxon>Hexamitidae</taxon>
        <taxon>Hexamitinae</taxon>
        <taxon>Hexamita</taxon>
    </lineage>
</organism>
<dbReference type="AlphaFoldDB" id="A0AA86PDI3"/>
<keyword evidence="3" id="KW-1185">Reference proteome</keyword>
<evidence type="ECO:0000313" key="3">
    <source>
        <dbReference type="Proteomes" id="UP001642409"/>
    </source>
</evidence>
<proteinExistence type="predicted"/>
<name>A0AA86PDI3_9EUKA</name>
<reference evidence="2 3" key="2">
    <citation type="submission" date="2024-07" db="EMBL/GenBank/DDBJ databases">
        <authorList>
            <person name="Akdeniz Z."/>
        </authorList>
    </citation>
    <scope>NUCLEOTIDE SEQUENCE [LARGE SCALE GENOMIC DNA]</scope>
</reference>
<protein>
    <submittedName>
        <fullName evidence="2">Hypothetical_protein</fullName>
    </submittedName>
</protein>
<dbReference type="EMBL" id="CAXDID020000382">
    <property type="protein sequence ID" value="CAL6084902.1"/>
    <property type="molecule type" value="Genomic_DNA"/>
</dbReference>
<dbReference type="EMBL" id="CATOUU010000613">
    <property type="protein sequence ID" value="CAI9935448.1"/>
    <property type="molecule type" value="Genomic_DNA"/>
</dbReference>
<evidence type="ECO:0000313" key="2">
    <source>
        <dbReference type="EMBL" id="CAL6084902.1"/>
    </source>
</evidence>
<accession>A0AA86PDI3</accession>
<evidence type="ECO:0000313" key="1">
    <source>
        <dbReference type="EMBL" id="CAI9935448.1"/>
    </source>
</evidence>
<dbReference type="Proteomes" id="UP001642409">
    <property type="component" value="Unassembled WGS sequence"/>
</dbReference>
<sequence>MIQKINSVISKVHSIKVISSQHFRLGCGVLRSCIRYLFESKLINNLRLYNQWTSDWEVLNCFSNCIGNLFKLVIYYEVLELTFISLWSKFISKRLWYIIRTLISIHWLVILEEYYTKYTDVISELSLEDYC</sequence>